<feature type="compositionally biased region" description="Basic residues" evidence="1">
    <location>
        <begin position="532"/>
        <end position="548"/>
    </location>
</feature>
<protein>
    <submittedName>
        <fullName evidence="3">Uncharacterized protein</fullName>
    </submittedName>
</protein>
<feature type="compositionally biased region" description="Polar residues" evidence="1">
    <location>
        <begin position="517"/>
        <end position="526"/>
    </location>
</feature>
<dbReference type="OrthoDB" id="4083656at2759"/>
<feature type="region of interest" description="Disordered" evidence="1">
    <location>
        <begin position="47"/>
        <end position="107"/>
    </location>
</feature>
<gene>
    <name evidence="3" type="ORF">ASCRUDRAFT_75233</name>
</gene>
<sequence length="548" mass="62762">MLLLRQITASFLVSRSLPLVRLSVLTSKASPIFFNFSVKRYQSSNSITNKNKNINKNTSKNTSKKTSKNTNKGTAGSDKKKNAYSDKDHAGKNDGSSKSANENDHVPKDLANLKNSQFSQLSKEQQASLKKEYTIRKEIFTQQIRDHLPGETIQSNALKDRLPSSFNLKKDVIPNLLPRPGVPQPSSTMTLTKMFNILKSRNKPELIYESESHRLYFLIRLCVIFVFTFYAITFIKTSSEVAYEIFLQNNDKLSPSENLFYFGLKCLTNIVIFSVPLALIFLATVLPNLLVRRIYYIPSSLSINPKISSKKVSNDLLSNELIKITSHPLIPGRPTPTYTIPLNDLTRSRKARIFTNKGFYGVLDKSSFLFFIFDKNRKLPWIVDRNGFFWGDGRIFDILFGKESIKEAEAAISWEDRYAAMNEKIESNKLKLKEKHGFLWRTKESFNLFKQDVKSIPSLLSPNKNKIQAKIEKKPQNKIEDINQNQNQSQNQKSISEPQQSIIDTVYNITSHKDTHSQTTLSQLLENNTPKINKKTKNTNKKQNKQKK</sequence>
<evidence type="ECO:0000256" key="1">
    <source>
        <dbReference type="SAM" id="MobiDB-lite"/>
    </source>
</evidence>
<dbReference type="Proteomes" id="UP000095038">
    <property type="component" value="Unassembled WGS sequence"/>
</dbReference>
<dbReference type="EMBL" id="KV454478">
    <property type="protein sequence ID" value="ODV62002.1"/>
    <property type="molecule type" value="Genomic_DNA"/>
</dbReference>
<evidence type="ECO:0000256" key="2">
    <source>
        <dbReference type="SAM" id="Phobius"/>
    </source>
</evidence>
<dbReference type="GeneID" id="30966615"/>
<organism evidence="3 4">
    <name type="scientific">Ascoidea rubescens DSM 1968</name>
    <dbReference type="NCBI Taxonomy" id="1344418"/>
    <lineage>
        <taxon>Eukaryota</taxon>
        <taxon>Fungi</taxon>
        <taxon>Dikarya</taxon>
        <taxon>Ascomycota</taxon>
        <taxon>Saccharomycotina</taxon>
        <taxon>Saccharomycetes</taxon>
        <taxon>Ascoideaceae</taxon>
        <taxon>Ascoidea</taxon>
    </lineage>
</organism>
<accession>A0A1D2VK55</accession>
<feature type="compositionally biased region" description="Basic and acidic residues" evidence="1">
    <location>
        <begin position="77"/>
        <end position="92"/>
    </location>
</feature>
<feature type="transmembrane region" description="Helical" evidence="2">
    <location>
        <begin position="215"/>
        <end position="235"/>
    </location>
</feature>
<keyword evidence="2" id="KW-1133">Transmembrane helix</keyword>
<keyword evidence="2" id="KW-0472">Membrane</keyword>
<proteinExistence type="predicted"/>
<dbReference type="AlphaFoldDB" id="A0A1D2VK55"/>
<dbReference type="RefSeq" id="XP_020048309.1">
    <property type="nucleotide sequence ID" value="XM_020192979.1"/>
</dbReference>
<feature type="transmembrane region" description="Helical" evidence="2">
    <location>
        <begin position="259"/>
        <end position="286"/>
    </location>
</feature>
<feature type="region of interest" description="Disordered" evidence="1">
    <location>
        <begin position="513"/>
        <end position="548"/>
    </location>
</feature>
<feature type="compositionally biased region" description="Low complexity" evidence="1">
    <location>
        <begin position="47"/>
        <end position="61"/>
    </location>
</feature>
<name>A0A1D2VK55_9ASCO</name>
<keyword evidence="4" id="KW-1185">Reference proteome</keyword>
<dbReference type="InParanoid" id="A0A1D2VK55"/>
<evidence type="ECO:0000313" key="3">
    <source>
        <dbReference type="EMBL" id="ODV62002.1"/>
    </source>
</evidence>
<keyword evidence="2" id="KW-0812">Transmembrane</keyword>
<reference evidence="4" key="1">
    <citation type="submission" date="2016-05" db="EMBL/GenBank/DDBJ databases">
        <title>Comparative genomics of biotechnologically important yeasts.</title>
        <authorList>
            <consortium name="DOE Joint Genome Institute"/>
            <person name="Riley R."/>
            <person name="Haridas S."/>
            <person name="Wolfe K.H."/>
            <person name="Lopes M.R."/>
            <person name="Hittinger C.T."/>
            <person name="Goker M."/>
            <person name="Salamov A."/>
            <person name="Wisecaver J."/>
            <person name="Long T.M."/>
            <person name="Aerts A.L."/>
            <person name="Barry K."/>
            <person name="Choi C."/>
            <person name="Clum A."/>
            <person name="Coughlan A.Y."/>
            <person name="Deshpande S."/>
            <person name="Douglass A.P."/>
            <person name="Hanson S.J."/>
            <person name="Klenk H.-P."/>
            <person name="Labutti K."/>
            <person name="Lapidus A."/>
            <person name="Lindquist E."/>
            <person name="Lipzen A."/>
            <person name="Meier-Kolthoff J.P."/>
            <person name="Ohm R.A."/>
            <person name="Otillar R.P."/>
            <person name="Pangilinan J."/>
            <person name="Peng Y."/>
            <person name="Rokas A."/>
            <person name="Rosa C.A."/>
            <person name="Scheuner C."/>
            <person name="Sibirny A.A."/>
            <person name="Slot J.C."/>
            <person name="Stielow J.B."/>
            <person name="Sun H."/>
            <person name="Kurtzman C.P."/>
            <person name="Blackwell M."/>
            <person name="Grigoriev I.V."/>
            <person name="Jeffries T.W."/>
        </authorList>
    </citation>
    <scope>NUCLEOTIDE SEQUENCE [LARGE SCALE GENOMIC DNA]</scope>
    <source>
        <strain evidence="4">DSM 1968</strain>
    </source>
</reference>
<evidence type="ECO:0000313" key="4">
    <source>
        <dbReference type="Proteomes" id="UP000095038"/>
    </source>
</evidence>